<dbReference type="InterPro" id="IPR013785">
    <property type="entry name" value="Aldolase_TIM"/>
</dbReference>
<sequence length="357" mass="40823">MTDINLIGWQSWSDCNSPNRKLPLRYSSPFGQNVITVPFHKIPTVNHKPPPRGWCSWHWFGNNISENTILDQARFIAQNKKQFPLEYILIDSGWCTWGDWLTPNSKKFPHNPKWLVKEIHKLGLKAGIWFAPLLATSTSDLYRKYPTWFIPNLEATKVSPLDVLIYPKRHVLDLQNPKVTKYLNSVVDYLSDCGFELFKLDFLYAGHFNPEFKTSAVPDNLLQTLLSTVHCHPSIYTIACGCPLAPAVGMVDAMRISDDINIPQLKYLWPVNHLIHTSRLNQLTLNLKLRQQTKVLWNLDPDAFICHPAHGLTPAQVLHLQSLIKSASGPIFLGDNLKLLSANQIDKFIYPLFQSHN</sequence>
<evidence type="ECO:0000256" key="2">
    <source>
        <dbReference type="ARBA" id="ARBA00023295"/>
    </source>
</evidence>
<dbReference type="GO" id="GO:0004557">
    <property type="term" value="F:alpha-galactosidase activity"/>
    <property type="evidence" value="ECO:0007669"/>
    <property type="project" value="InterPro"/>
</dbReference>
<dbReference type="CDD" id="cd14791">
    <property type="entry name" value="GH36"/>
    <property type="match status" value="1"/>
</dbReference>
<dbReference type="PANTHER" id="PTHR43053">
    <property type="entry name" value="GLYCOSIDASE FAMILY 31"/>
    <property type="match status" value="1"/>
</dbReference>
<comment type="caution">
    <text evidence="3">The sequence shown here is derived from an EMBL/GenBank/DDBJ whole genome shotgun (WGS) entry which is preliminary data.</text>
</comment>
<dbReference type="InterPro" id="IPR050985">
    <property type="entry name" value="Alpha-glycosidase_related"/>
</dbReference>
<keyword evidence="2" id="KW-0326">Glycosidase</keyword>
<dbReference type="InterPro" id="IPR017853">
    <property type="entry name" value="GH"/>
</dbReference>
<proteinExistence type="predicted"/>
<dbReference type="PANTHER" id="PTHR43053:SF3">
    <property type="entry name" value="ALPHA-GALACTOSIDASE C-RELATED"/>
    <property type="match status" value="1"/>
</dbReference>
<evidence type="ECO:0000313" key="4">
    <source>
        <dbReference type="Proteomes" id="UP000176424"/>
    </source>
</evidence>
<evidence type="ECO:0008006" key="5">
    <source>
        <dbReference type="Google" id="ProtNLM"/>
    </source>
</evidence>
<evidence type="ECO:0000256" key="1">
    <source>
        <dbReference type="ARBA" id="ARBA00022801"/>
    </source>
</evidence>
<dbReference type="InterPro" id="IPR002252">
    <property type="entry name" value="Glyco_hydro_36"/>
</dbReference>
<dbReference type="AlphaFoldDB" id="A0A1F4ZWD3"/>
<dbReference type="Proteomes" id="UP000176424">
    <property type="component" value="Unassembled WGS sequence"/>
</dbReference>
<dbReference type="Gene3D" id="3.20.20.70">
    <property type="entry name" value="Aldolase class I"/>
    <property type="match status" value="1"/>
</dbReference>
<protein>
    <recommendedName>
        <fullName evidence="5">Alpha-galactosidase</fullName>
    </recommendedName>
</protein>
<evidence type="ECO:0000313" key="3">
    <source>
        <dbReference type="EMBL" id="OGD09767.1"/>
    </source>
</evidence>
<dbReference type="STRING" id="1797263.A2397_01735"/>
<dbReference type="GO" id="GO:0016052">
    <property type="term" value="P:carbohydrate catabolic process"/>
    <property type="evidence" value="ECO:0007669"/>
    <property type="project" value="InterPro"/>
</dbReference>
<dbReference type="EMBL" id="MEXR01000023">
    <property type="protein sequence ID" value="OGD09767.1"/>
    <property type="molecule type" value="Genomic_DNA"/>
</dbReference>
<organism evidence="3 4">
    <name type="scientific">Candidatus Amesbacteria bacterium RIFOXYB1_FULL_44_23</name>
    <dbReference type="NCBI Taxonomy" id="1797263"/>
    <lineage>
        <taxon>Bacteria</taxon>
        <taxon>Candidatus Amesiibacteriota</taxon>
    </lineage>
</organism>
<gene>
    <name evidence="3" type="ORF">A2397_01735</name>
</gene>
<dbReference type="SUPFAM" id="SSF51445">
    <property type="entry name" value="(Trans)glycosidases"/>
    <property type="match status" value="1"/>
</dbReference>
<name>A0A1F4ZWD3_9BACT</name>
<reference evidence="3 4" key="1">
    <citation type="journal article" date="2016" name="Nat. Commun.">
        <title>Thousands of microbial genomes shed light on interconnected biogeochemical processes in an aquifer system.</title>
        <authorList>
            <person name="Anantharaman K."/>
            <person name="Brown C.T."/>
            <person name="Hug L.A."/>
            <person name="Sharon I."/>
            <person name="Castelle C.J."/>
            <person name="Probst A.J."/>
            <person name="Thomas B.C."/>
            <person name="Singh A."/>
            <person name="Wilkins M.J."/>
            <person name="Karaoz U."/>
            <person name="Brodie E.L."/>
            <person name="Williams K.H."/>
            <person name="Hubbard S.S."/>
            <person name="Banfield J.F."/>
        </authorList>
    </citation>
    <scope>NUCLEOTIDE SEQUENCE [LARGE SCALE GENOMIC DNA]</scope>
</reference>
<keyword evidence="1" id="KW-0378">Hydrolase</keyword>
<dbReference type="Pfam" id="PF02065">
    <property type="entry name" value="Melibiase"/>
    <property type="match status" value="1"/>
</dbReference>
<accession>A0A1F4ZWD3</accession>